<dbReference type="RefSeq" id="WP_111456887.1">
    <property type="nucleotide sequence ID" value="NZ_QFYP01000001.1"/>
</dbReference>
<name>A0A328B167_9CAUL</name>
<dbReference type="EMBL" id="QFYP01000001">
    <property type="protein sequence ID" value="RAK59594.1"/>
    <property type="molecule type" value="Genomic_DNA"/>
</dbReference>
<dbReference type="Proteomes" id="UP000249842">
    <property type="component" value="Unassembled WGS sequence"/>
</dbReference>
<accession>A0A328B167</accession>
<proteinExistence type="predicted"/>
<evidence type="ECO:0000313" key="2">
    <source>
        <dbReference type="Proteomes" id="UP000249842"/>
    </source>
</evidence>
<comment type="caution">
    <text evidence="1">The sequence shown here is derived from an EMBL/GenBank/DDBJ whole genome shotgun (WGS) entry which is preliminary data.</text>
</comment>
<organism evidence="1 2">
    <name type="scientific">Phenylobacterium hankyongense</name>
    <dbReference type="NCBI Taxonomy" id="1813876"/>
    <lineage>
        <taxon>Bacteria</taxon>
        <taxon>Pseudomonadati</taxon>
        <taxon>Pseudomonadota</taxon>
        <taxon>Alphaproteobacteria</taxon>
        <taxon>Caulobacterales</taxon>
        <taxon>Caulobacteraceae</taxon>
        <taxon>Phenylobacterium</taxon>
    </lineage>
</organism>
<dbReference type="AlphaFoldDB" id="A0A328B167"/>
<sequence length="326" mass="35054">MPVESTIANARLAMRVANAFALDFARLSAAAPDADLLDSIIGVAVIQANLPPVTWSDGEDAYAAFENPPPDELRRPVSVHAVASSLRLPYETVRRRVAKLAAAGLFEITSQGVYAPRAVLTTPQYEAALRANYDLVRSLYFTLRDLGPAHDPLQSVEPRPGPLSGCDPVAVRTVARASAEYFLRLVDPMTEHFGDLSVGLLMMGIVRANTDSISVHEEATGPLGSSPLLPDEVRVPARLSDLAAALNMPYESVRRRVSALVDEGRCERKGAGVIVPARTLAQPELATVVRQNRGHMRHMFGSLAQLGVLADLEVERPARRCAPGAA</sequence>
<protein>
    <recommendedName>
        <fullName evidence="3">HTH iclR-type domain-containing protein</fullName>
    </recommendedName>
</protein>
<keyword evidence="2" id="KW-1185">Reference proteome</keyword>
<dbReference type="OrthoDB" id="7549698at2"/>
<gene>
    <name evidence="1" type="ORF">DJ021_07155</name>
</gene>
<evidence type="ECO:0008006" key="3">
    <source>
        <dbReference type="Google" id="ProtNLM"/>
    </source>
</evidence>
<evidence type="ECO:0000313" key="1">
    <source>
        <dbReference type="EMBL" id="RAK59594.1"/>
    </source>
</evidence>
<reference evidence="2" key="1">
    <citation type="submission" date="2018-05" db="EMBL/GenBank/DDBJ databases">
        <authorList>
            <person name="Li X."/>
        </authorList>
    </citation>
    <scope>NUCLEOTIDE SEQUENCE [LARGE SCALE GENOMIC DNA]</scope>
    <source>
        <strain evidence="2">HKS-05</strain>
    </source>
</reference>